<dbReference type="InterPro" id="IPR023214">
    <property type="entry name" value="HAD_sf"/>
</dbReference>
<accession>A0A7R7MRU3</accession>
<dbReference type="RefSeq" id="WP_201405973.1">
    <property type="nucleotide sequence ID" value="NZ_AP024255.1"/>
</dbReference>
<dbReference type="InterPro" id="IPR036412">
    <property type="entry name" value="HAD-like_sf"/>
</dbReference>
<gene>
    <name evidence="1" type="ORF">MINTM018_10780</name>
</gene>
<name>A0A7R7MRU3_MYCIT</name>
<dbReference type="AlphaFoldDB" id="A0A7R7MRU3"/>
<sequence length="312" mass="34719">MPPPLSLQNVIAFIWDFDKTLTPSYMQKPLFERYGVDEGTFWREVNGLQDFYGEFDLKVSIDTAYLEHTLQYVRDGKFHDLTNPLLVELGAEVPLNPGMPDFMQRSKDVIASNPRYCGHGITVEHYVVSTGFRKMIEGNPIREHLDGVYACELLPAPADLSGGPSTFDPNGLLAQIGYTIDNTTKTRAVFEINKGVNKLPGVEVNASIPEEDRRVPFANMVYIADGPSDIPVFSVVRKHGGQTLAVHTGVNYREVQILQETGRVNHTARADYSEGSDADLWLMLALDKIADRISNQREQNIASIVNAPGHVT</sequence>
<evidence type="ECO:0008006" key="3">
    <source>
        <dbReference type="Google" id="ProtNLM"/>
    </source>
</evidence>
<dbReference type="Proteomes" id="UP000595205">
    <property type="component" value="Chromosome"/>
</dbReference>
<proteinExistence type="predicted"/>
<evidence type="ECO:0000313" key="2">
    <source>
        <dbReference type="Proteomes" id="UP000595205"/>
    </source>
</evidence>
<evidence type="ECO:0000313" key="1">
    <source>
        <dbReference type="EMBL" id="BCO98308.1"/>
    </source>
</evidence>
<organism evidence="1 2">
    <name type="scientific">Mycobacterium intracellulare</name>
    <dbReference type="NCBI Taxonomy" id="1767"/>
    <lineage>
        <taxon>Bacteria</taxon>
        <taxon>Bacillati</taxon>
        <taxon>Actinomycetota</taxon>
        <taxon>Actinomycetes</taxon>
        <taxon>Mycobacteriales</taxon>
        <taxon>Mycobacteriaceae</taxon>
        <taxon>Mycobacterium</taxon>
        <taxon>Mycobacterium avium complex (MAC)</taxon>
    </lineage>
</organism>
<reference evidence="1 2" key="1">
    <citation type="submission" date="2020-12" db="EMBL/GenBank/DDBJ databases">
        <title>Genome sequence of clinical Mycobacterium intracellulare strains.</title>
        <authorList>
            <person name="Tateishi Y."/>
            <person name="Matsumoto S."/>
            <person name="Fukushima Y."/>
            <person name="Nakajima C."/>
            <person name="Suzuki Y."/>
        </authorList>
    </citation>
    <scope>NUCLEOTIDE SEQUENCE [LARGE SCALE GENOMIC DNA]</scope>
    <source>
        <strain evidence="1 2">M018</strain>
    </source>
</reference>
<dbReference type="Gene3D" id="3.40.50.1000">
    <property type="entry name" value="HAD superfamily/HAD-like"/>
    <property type="match status" value="1"/>
</dbReference>
<dbReference type="EMBL" id="AP024255">
    <property type="protein sequence ID" value="BCO98308.1"/>
    <property type="molecule type" value="Genomic_DNA"/>
</dbReference>
<protein>
    <recommendedName>
        <fullName evidence="3">Haloacid dehalogenase-like hydrolase</fullName>
    </recommendedName>
</protein>
<dbReference type="SUPFAM" id="SSF56784">
    <property type="entry name" value="HAD-like"/>
    <property type="match status" value="1"/>
</dbReference>